<sequence>MRSTSQTENPPRAWRASVIPCEVRKMKRYYPWLMALMGMLVLLVSNGLTVTGLTAFDESLLAEFGWSRSELKLRDLLTLVLAGWMAPFIGALIDRVGPRRLVLAGIALLAALYAAYAHVHSLLHLYLIHIGFAAVLVAAGLNVAVIFVSQWFHTKRGTAIGIALVGTSLGGMIFPKLGVKLMETMDWRAALLWETAIPVAFLLLALVFMRSPKAGGIAPWGSDRAADSAASDPQALPAAPTLPDLSYAQAMRTRTFWALAVVAMCTFFSIIAASSNLFLHMRDLGFEPAQAGNGLGVMFGLAMVGKFGFGLLADLFPPKRVFLLNIALMAGGGFLMATMDVALVWYALILFGLGWGGLYTMIQLLAVNAFGLTSAGKILGTITLLDATTAGLGVWLAAKISDVTGSYAPAFQLICGLLVLALLVATLVRNERASSVQSA</sequence>
<protein>
    <recommendedName>
        <fullName evidence="5">Major facilitator superfamily (MFS) profile domain-containing protein</fullName>
    </recommendedName>
</protein>
<keyword evidence="3 4" id="KW-0472">Membrane</keyword>
<feature type="transmembrane region" description="Helical" evidence="4">
    <location>
        <begin position="410"/>
        <end position="428"/>
    </location>
</feature>
<dbReference type="PANTHER" id="PTHR11360">
    <property type="entry name" value="MONOCARBOXYLATE TRANSPORTER"/>
    <property type="match status" value="1"/>
</dbReference>
<dbReference type="PANTHER" id="PTHR11360:SF290">
    <property type="entry name" value="MONOCARBOXYLATE MFS PERMEASE"/>
    <property type="match status" value="1"/>
</dbReference>
<proteinExistence type="predicted"/>
<evidence type="ECO:0000256" key="3">
    <source>
        <dbReference type="ARBA" id="ARBA00023136"/>
    </source>
</evidence>
<dbReference type="GO" id="GO:0022857">
    <property type="term" value="F:transmembrane transporter activity"/>
    <property type="evidence" value="ECO:0007669"/>
    <property type="project" value="InterPro"/>
</dbReference>
<organism evidence="6 7">
    <name type="scientific">Stenotrophomonas koreensis</name>
    <dbReference type="NCBI Taxonomy" id="266128"/>
    <lineage>
        <taxon>Bacteria</taxon>
        <taxon>Pseudomonadati</taxon>
        <taxon>Pseudomonadota</taxon>
        <taxon>Gammaproteobacteria</taxon>
        <taxon>Lysobacterales</taxon>
        <taxon>Lysobacteraceae</taxon>
        <taxon>Stenotrophomonas</taxon>
    </lineage>
</organism>
<feature type="domain" description="Major facilitator superfamily (MFS) profile" evidence="5">
    <location>
        <begin position="31"/>
        <end position="433"/>
    </location>
</feature>
<dbReference type="InterPro" id="IPR011701">
    <property type="entry name" value="MFS"/>
</dbReference>
<evidence type="ECO:0000256" key="2">
    <source>
        <dbReference type="ARBA" id="ARBA00022989"/>
    </source>
</evidence>
<evidence type="ECO:0000313" key="6">
    <source>
        <dbReference type="EMBL" id="KRG55426.1"/>
    </source>
</evidence>
<comment type="caution">
    <text evidence="6">The sequence shown here is derived from an EMBL/GenBank/DDBJ whole genome shotgun (WGS) entry which is preliminary data.</text>
</comment>
<keyword evidence="7" id="KW-1185">Reference proteome</keyword>
<evidence type="ECO:0000259" key="5">
    <source>
        <dbReference type="PROSITE" id="PS50850"/>
    </source>
</evidence>
<dbReference type="SUPFAM" id="SSF103473">
    <property type="entry name" value="MFS general substrate transporter"/>
    <property type="match status" value="1"/>
</dbReference>
<evidence type="ECO:0000313" key="7">
    <source>
        <dbReference type="Proteomes" id="UP000051254"/>
    </source>
</evidence>
<feature type="transmembrane region" description="Helical" evidence="4">
    <location>
        <begin position="160"/>
        <end position="178"/>
    </location>
</feature>
<feature type="transmembrane region" description="Helical" evidence="4">
    <location>
        <begin position="378"/>
        <end position="398"/>
    </location>
</feature>
<evidence type="ECO:0000256" key="1">
    <source>
        <dbReference type="ARBA" id="ARBA00022692"/>
    </source>
</evidence>
<feature type="transmembrane region" description="Helical" evidence="4">
    <location>
        <begin position="345"/>
        <end position="366"/>
    </location>
</feature>
<dbReference type="InterPro" id="IPR020846">
    <property type="entry name" value="MFS_dom"/>
</dbReference>
<feature type="transmembrane region" description="Helical" evidence="4">
    <location>
        <begin position="76"/>
        <end position="94"/>
    </location>
</feature>
<feature type="transmembrane region" description="Helical" evidence="4">
    <location>
        <begin position="101"/>
        <end position="119"/>
    </location>
</feature>
<reference evidence="6 7" key="1">
    <citation type="submission" date="2015-05" db="EMBL/GenBank/DDBJ databases">
        <title>Genome sequencing and analysis of members of genus Stenotrophomonas.</title>
        <authorList>
            <person name="Patil P.P."/>
            <person name="Midha S."/>
            <person name="Patil P.B."/>
        </authorList>
    </citation>
    <scope>NUCLEOTIDE SEQUENCE [LARGE SCALE GENOMIC DNA]</scope>
    <source>
        <strain evidence="6 7">DSM 17805</strain>
    </source>
</reference>
<dbReference type="STRING" id="266128.ABB25_11945"/>
<dbReference type="Pfam" id="PF07690">
    <property type="entry name" value="MFS_1"/>
    <property type="match status" value="1"/>
</dbReference>
<dbReference type="InterPro" id="IPR050327">
    <property type="entry name" value="Proton-linked_MCT"/>
</dbReference>
<feature type="transmembrane region" description="Helical" evidence="4">
    <location>
        <begin position="321"/>
        <end position="339"/>
    </location>
</feature>
<dbReference type="EMBL" id="LDJH01000025">
    <property type="protein sequence ID" value="KRG55426.1"/>
    <property type="molecule type" value="Genomic_DNA"/>
</dbReference>
<feature type="transmembrane region" description="Helical" evidence="4">
    <location>
        <begin position="32"/>
        <end position="56"/>
    </location>
</feature>
<dbReference type="PATRIC" id="fig|266128.3.peg.1455"/>
<accession>A0A0R0BM50</accession>
<keyword evidence="2 4" id="KW-1133">Transmembrane helix</keyword>
<evidence type="ECO:0000256" key="4">
    <source>
        <dbReference type="SAM" id="Phobius"/>
    </source>
</evidence>
<dbReference type="InterPro" id="IPR036259">
    <property type="entry name" value="MFS_trans_sf"/>
</dbReference>
<dbReference type="AlphaFoldDB" id="A0A0R0BM50"/>
<dbReference type="PROSITE" id="PS50850">
    <property type="entry name" value="MFS"/>
    <property type="match status" value="1"/>
</dbReference>
<feature type="transmembrane region" description="Helical" evidence="4">
    <location>
        <begin position="256"/>
        <end position="279"/>
    </location>
</feature>
<dbReference type="Proteomes" id="UP000051254">
    <property type="component" value="Unassembled WGS sequence"/>
</dbReference>
<name>A0A0R0BM50_9GAMM</name>
<dbReference type="Gene3D" id="1.20.1250.20">
    <property type="entry name" value="MFS general substrate transporter like domains"/>
    <property type="match status" value="2"/>
</dbReference>
<gene>
    <name evidence="6" type="ORF">ABB25_11945</name>
</gene>
<feature type="transmembrane region" description="Helical" evidence="4">
    <location>
        <begin position="291"/>
        <end position="309"/>
    </location>
</feature>
<keyword evidence="1 4" id="KW-0812">Transmembrane</keyword>
<feature type="transmembrane region" description="Helical" evidence="4">
    <location>
        <begin position="190"/>
        <end position="209"/>
    </location>
</feature>
<feature type="transmembrane region" description="Helical" evidence="4">
    <location>
        <begin position="125"/>
        <end position="148"/>
    </location>
</feature>